<dbReference type="RefSeq" id="WP_311033376.1">
    <property type="nucleotide sequence ID" value="NZ_CP117522.1"/>
</dbReference>
<dbReference type="Pfam" id="PF01833">
    <property type="entry name" value="TIG"/>
    <property type="match status" value="3"/>
</dbReference>
<gene>
    <name evidence="2" type="ORF">PS467_00270</name>
</gene>
<feature type="domain" description="IPT/TIG" evidence="1">
    <location>
        <begin position="309"/>
        <end position="392"/>
    </location>
</feature>
<dbReference type="Gene3D" id="2.130.10.10">
    <property type="entry name" value="YVTN repeat-like/Quinoprotein amine dehydrogenase"/>
    <property type="match status" value="2"/>
</dbReference>
<evidence type="ECO:0000259" key="1">
    <source>
        <dbReference type="SMART" id="SM00429"/>
    </source>
</evidence>
<dbReference type="InterPro" id="IPR011964">
    <property type="entry name" value="YVTN_b-propeller_repeat"/>
</dbReference>
<dbReference type="Proteomes" id="UP001305606">
    <property type="component" value="Chromosome"/>
</dbReference>
<dbReference type="SUPFAM" id="SSF51004">
    <property type="entry name" value="C-terminal (heme d1) domain of cytochrome cd1-nitrite reductase"/>
    <property type="match status" value="1"/>
</dbReference>
<sequence length="561" mass="55134">MTALTRPDPLLAAVALPRQRSTVLPPADATIPVGNSPLGVALTPDGGRGYVANRASNTISVIDTVTNSVTATITTGGGPFLTAVSPDGTRAYVTLFDDGTLGVIDTATNTLTATIAVGAAAVAVALSPDGARAYVTSQGANTLSVVDTATNTVTATVTTGPMPVGVAVTPDGAHAYVCCVGDSSVSVIDTATNTVTGSFTAGDVPVIVAFSPDGTRAYVCNAGSNSVSVIDTTTTTTAIATIGVGTLPRFVAVSPDGTAVYTTDFTDNAVSVIDTATNTATGSIPVGNGPVCVAVTPAGNRLYVTDNADNAVSVIALTLVPSQGTTAGGTIVTIRGHDLAGATAVHFGDRLATILANTATSVTVRTPAGQGAVPVTVTTPGGTGVFGTFYYRPTPLLTGITPTMGSVAGGGTAVITGANLTGTTSVRFGSRVATIQSVTDTAVTVGIPGAPSTGPVSVTVITPVGNANGLTFTYLDTPSLTAVRPDTGPTAGGTDVTITGANLATTQAVTFDNTPAPFAVISDQTITAAAPPHPAGGITIIVSTIGGSSQSTYTYLDGPAI</sequence>
<name>A0ABY9UPU8_9ACTN</name>
<dbReference type="InterPro" id="IPR015943">
    <property type="entry name" value="WD40/YVTN_repeat-like_dom_sf"/>
</dbReference>
<dbReference type="CDD" id="cd00102">
    <property type="entry name" value="IPT"/>
    <property type="match status" value="1"/>
</dbReference>
<keyword evidence="3" id="KW-1185">Reference proteome</keyword>
<dbReference type="PANTHER" id="PTHR47197:SF3">
    <property type="entry name" value="DIHYDRO-HEME D1 DEHYDROGENASE"/>
    <property type="match status" value="1"/>
</dbReference>
<reference evidence="2 3" key="1">
    <citation type="submission" date="2023-02" db="EMBL/GenBank/DDBJ databases">
        <title>Streptomyces sp. SCA4-21 with antifungal activity against Fusarium oxysporum f. sp. cubense, Streptomyces sp. SCA2-17 with antifungal activity against Fusarium oxysporum f. sp. cubense.</title>
        <authorList>
            <person name="Qi D."/>
        </authorList>
    </citation>
    <scope>NUCLEOTIDE SEQUENCE [LARGE SCALE GENOMIC DNA]</scope>
    <source>
        <strain evidence="2 3">SCA4-21</strain>
    </source>
</reference>
<dbReference type="PANTHER" id="PTHR47197">
    <property type="entry name" value="PROTEIN NIRF"/>
    <property type="match status" value="1"/>
</dbReference>
<proteinExistence type="predicted"/>
<dbReference type="InterPro" id="IPR014756">
    <property type="entry name" value="Ig_E-set"/>
</dbReference>
<feature type="domain" description="IPT/TIG" evidence="1">
    <location>
        <begin position="477"/>
        <end position="556"/>
    </location>
</feature>
<evidence type="ECO:0000313" key="2">
    <source>
        <dbReference type="EMBL" id="WNE93884.1"/>
    </source>
</evidence>
<dbReference type="SUPFAM" id="SSF81296">
    <property type="entry name" value="E set domains"/>
    <property type="match status" value="2"/>
</dbReference>
<evidence type="ECO:0000313" key="3">
    <source>
        <dbReference type="Proteomes" id="UP001305606"/>
    </source>
</evidence>
<dbReference type="Gene3D" id="2.60.40.10">
    <property type="entry name" value="Immunoglobulins"/>
    <property type="match status" value="3"/>
</dbReference>
<dbReference type="SMART" id="SM00429">
    <property type="entry name" value="IPT"/>
    <property type="match status" value="3"/>
</dbReference>
<dbReference type="InterPro" id="IPR051200">
    <property type="entry name" value="Host-pathogen_enzymatic-act"/>
</dbReference>
<organism evidence="2 3">
    <name type="scientific">Streptomyces luomodiensis</name>
    <dbReference type="NCBI Taxonomy" id="3026192"/>
    <lineage>
        <taxon>Bacteria</taxon>
        <taxon>Bacillati</taxon>
        <taxon>Actinomycetota</taxon>
        <taxon>Actinomycetes</taxon>
        <taxon>Kitasatosporales</taxon>
        <taxon>Streptomycetaceae</taxon>
        <taxon>Streptomyces</taxon>
    </lineage>
</organism>
<feature type="domain" description="IPT/TIG" evidence="1">
    <location>
        <begin position="394"/>
        <end position="475"/>
    </location>
</feature>
<dbReference type="InterPro" id="IPR002909">
    <property type="entry name" value="IPT_dom"/>
</dbReference>
<accession>A0ABY9UPU8</accession>
<dbReference type="SUPFAM" id="SSF101898">
    <property type="entry name" value="NHL repeat"/>
    <property type="match status" value="1"/>
</dbReference>
<dbReference type="InterPro" id="IPR013783">
    <property type="entry name" value="Ig-like_fold"/>
</dbReference>
<dbReference type="InterPro" id="IPR011048">
    <property type="entry name" value="Haem_d1_sf"/>
</dbReference>
<dbReference type="EMBL" id="CP117522">
    <property type="protein sequence ID" value="WNE93884.1"/>
    <property type="molecule type" value="Genomic_DNA"/>
</dbReference>
<protein>
    <submittedName>
        <fullName evidence="2">IPT/TIG domain-containing protein</fullName>
    </submittedName>
</protein>
<dbReference type="NCBIfam" id="TIGR02276">
    <property type="entry name" value="beta_rpt_yvtn"/>
    <property type="match status" value="6"/>
</dbReference>